<dbReference type="SUPFAM" id="SSF56801">
    <property type="entry name" value="Acetyl-CoA synthetase-like"/>
    <property type="match status" value="1"/>
</dbReference>
<comment type="similarity">
    <text evidence="1">Belongs to the ATP-dependent AMP-binding enzyme family.</text>
</comment>
<sequence>MIFKSSYPNIDIPDVGVYQFVTSNPNKISDNKAIFIDGITEKKVTFAIFSHNVVDYPIAAFGAIAAGGIVTSSSPLSREYELTFNLIDSGASMIFVHPNYLDVVVKAAEDAKIPKSKIFLLGEEVGGFQSYCSLIGDHEIEPISYTSEEVRTTIAFLGSSSGTTGKPKGIELTHKNVVAAVMHLAAAEYTVGNIFMGMMPFYYMYGMVIIVISAVFLGDSTIVIPRFELGLFCSCIQKYKISYAHASLPIVLELIKNPIAKNYDISNLKMVFSTGAPLSILTSKKFYDIHKIPIKQGYGLTETSLLAINKSDNIVAGSVGVLIPNIEAKVVSEEGLELGYNERGELWVRGPTLSKGYLNNEEATKASFDKDGFFHTGDLVFVDDNSN</sequence>
<dbReference type="PANTHER" id="PTHR24096">
    <property type="entry name" value="LONG-CHAIN-FATTY-ACID--COA LIGASE"/>
    <property type="match status" value="1"/>
</dbReference>
<evidence type="ECO:0000313" key="5">
    <source>
        <dbReference type="EMBL" id="KAF0556280.1"/>
    </source>
</evidence>
<name>A0A8H4EUT3_GIGMA</name>
<reference evidence="5 6" key="1">
    <citation type="journal article" date="2019" name="Environ. Microbiol.">
        <title>At the nexus of three kingdoms: the genome of the mycorrhizal fungus Gigaspora margarita provides insights into plant, endobacterial and fungal interactions.</title>
        <authorList>
            <person name="Venice F."/>
            <person name="Ghignone S."/>
            <person name="Salvioli di Fossalunga A."/>
            <person name="Amselem J."/>
            <person name="Novero M."/>
            <person name="Xianan X."/>
            <person name="Sedzielewska Toro K."/>
            <person name="Morin E."/>
            <person name="Lipzen A."/>
            <person name="Grigoriev I.V."/>
            <person name="Henrissat B."/>
            <person name="Martin F.M."/>
            <person name="Bonfante P."/>
        </authorList>
    </citation>
    <scope>NUCLEOTIDE SEQUENCE [LARGE SCALE GENOMIC DNA]</scope>
    <source>
        <strain evidence="5 6">BEG34</strain>
    </source>
</reference>
<dbReference type="Proteomes" id="UP000439903">
    <property type="component" value="Unassembled WGS sequence"/>
</dbReference>
<dbReference type="GO" id="GO:0016405">
    <property type="term" value="F:CoA-ligase activity"/>
    <property type="evidence" value="ECO:0007669"/>
    <property type="project" value="TreeGrafter"/>
</dbReference>
<keyword evidence="3" id="KW-1133">Transmembrane helix</keyword>
<dbReference type="Pfam" id="PF00501">
    <property type="entry name" value="AMP-binding"/>
    <property type="match status" value="1"/>
</dbReference>
<dbReference type="Gene3D" id="2.30.38.10">
    <property type="entry name" value="Luciferase, Domain 3"/>
    <property type="match status" value="1"/>
</dbReference>
<dbReference type="EMBL" id="WTPW01000034">
    <property type="protein sequence ID" value="KAF0556280.1"/>
    <property type="molecule type" value="Genomic_DNA"/>
</dbReference>
<keyword evidence="3" id="KW-0472">Membrane</keyword>
<evidence type="ECO:0000256" key="2">
    <source>
        <dbReference type="ARBA" id="ARBA00022598"/>
    </source>
</evidence>
<dbReference type="AlphaFoldDB" id="A0A8H4EUT3"/>
<proteinExistence type="inferred from homology"/>
<dbReference type="OrthoDB" id="1898221at2759"/>
<feature type="transmembrane region" description="Helical" evidence="3">
    <location>
        <begin position="202"/>
        <end position="224"/>
    </location>
</feature>
<feature type="domain" description="AMP-dependent synthetase/ligase" evidence="4">
    <location>
        <begin position="41"/>
        <end position="358"/>
    </location>
</feature>
<keyword evidence="6" id="KW-1185">Reference proteome</keyword>
<dbReference type="Gene3D" id="3.40.50.980">
    <property type="match status" value="2"/>
</dbReference>
<dbReference type="PANTHER" id="PTHR24096:SF149">
    <property type="entry name" value="AMP-BINDING DOMAIN-CONTAINING PROTEIN-RELATED"/>
    <property type="match status" value="1"/>
</dbReference>
<dbReference type="InterPro" id="IPR000873">
    <property type="entry name" value="AMP-dep_synth/lig_dom"/>
</dbReference>
<keyword evidence="3" id="KW-0812">Transmembrane</keyword>
<evidence type="ECO:0000259" key="4">
    <source>
        <dbReference type="Pfam" id="PF00501"/>
    </source>
</evidence>
<keyword evidence="2" id="KW-0436">Ligase</keyword>
<accession>A0A8H4EUT3</accession>
<evidence type="ECO:0000256" key="1">
    <source>
        <dbReference type="ARBA" id="ARBA00006432"/>
    </source>
</evidence>
<evidence type="ECO:0000256" key="3">
    <source>
        <dbReference type="SAM" id="Phobius"/>
    </source>
</evidence>
<protein>
    <submittedName>
        <fullName evidence="5">Acetyl-CoA synthetase-like protein</fullName>
    </submittedName>
</protein>
<evidence type="ECO:0000313" key="6">
    <source>
        <dbReference type="Proteomes" id="UP000439903"/>
    </source>
</evidence>
<organism evidence="5 6">
    <name type="scientific">Gigaspora margarita</name>
    <dbReference type="NCBI Taxonomy" id="4874"/>
    <lineage>
        <taxon>Eukaryota</taxon>
        <taxon>Fungi</taxon>
        <taxon>Fungi incertae sedis</taxon>
        <taxon>Mucoromycota</taxon>
        <taxon>Glomeromycotina</taxon>
        <taxon>Glomeromycetes</taxon>
        <taxon>Diversisporales</taxon>
        <taxon>Gigasporaceae</taxon>
        <taxon>Gigaspora</taxon>
    </lineage>
</organism>
<comment type="caution">
    <text evidence="5">The sequence shown here is derived from an EMBL/GenBank/DDBJ whole genome shotgun (WGS) entry which is preliminary data.</text>
</comment>
<gene>
    <name evidence="5" type="ORF">F8M41_015657</name>
</gene>